<organism evidence="2 3">
    <name type="scientific">Argiope bruennichi</name>
    <name type="common">Wasp spider</name>
    <name type="synonym">Aranea bruennichi</name>
    <dbReference type="NCBI Taxonomy" id="94029"/>
    <lineage>
        <taxon>Eukaryota</taxon>
        <taxon>Metazoa</taxon>
        <taxon>Ecdysozoa</taxon>
        <taxon>Arthropoda</taxon>
        <taxon>Chelicerata</taxon>
        <taxon>Arachnida</taxon>
        <taxon>Araneae</taxon>
        <taxon>Araneomorphae</taxon>
        <taxon>Entelegynae</taxon>
        <taxon>Araneoidea</taxon>
        <taxon>Araneidae</taxon>
        <taxon>Argiope</taxon>
    </lineage>
</organism>
<evidence type="ECO:0000313" key="3">
    <source>
        <dbReference type="Proteomes" id="UP000807504"/>
    </source>
</evidence>
<feature type="compositionally biased region" description="Basic residues" evidence="1">
    <location>
        <begin position="1"/>
        <end position="31"/>
    </location>
</feature>
<feature type="compositionally biased region" description="Low complexity" evidence="1">
    <location>
        <begin position="43"/>
        <end position="52"/>
    </location>
</feature>
<proteinExistence type="predicted"/>
<dbReference type="EMBL" id="JABXBU010002230">
    <property type="protein sequence ID" value="KAF8766974.1"/>
    <property type="molecule type" value="Genomic_DNA"/>
</dbReference>
<sequence length="155" mass="16816">MHRPISMRKDRIQKRNRKPRNNVIKSPKRKPPSPAGAASPLYAARNNPASSYPAPPPRNVHCRSPPNRNPVVFVAHNNPAIQFPAPAVPRNVQQAVYVAQVAGAAAGGAAAGPSVQYQFPPIQVQNVAPAYYIQNAATAVAEDDNQDTYSQYMEL</sequence>
<dbReference type="AlphaFoldDB" id="A0A8T0E674"/>
<dbReference type="Proteomes" id="UP000807504">
    <property type="component" value="Unassembled WGS sequence"/>
</dbReference>
<feature type="region of interest" description="Disordered" evidence="1">
    <location>
        <begin position="1"/>
        <end position="68"/>
    </location>
</feature>
<accession>A0A8T0E674</accession>
<keyword evidence="3" id="KW-1185">Reference proteome</keyword>
<evidence type="ECO:0000313" key="2">
    <source>
        <dbReference type="EMBL" id="KAF8766974.1"/>
    </source>
</evidence>
<gene>
    <name evidence="2" type="ORF">HNY73_019988</name>
</gene>
<reference evidence="2" key="2">
    <citation type="submission" date="2020-06" db="EMBL/GenBank/DDBJ databases">
        <authorList>
            <person name="Sheffer M."/>
        </authorList>
    </citation>
    <scope>NUCLEOTIDE SEQUENCE</scope>
</reference>
<reference evidence="2" key="1">
    <citation type="journal article" date="2020" name="bioRxiv">
        <title>Chromosome-level reference genome of the European wasp spider Argiope bruennichi: a resource for studies on range expansion and evolutionary adaptation.</title>
        <authorList>
            <person name="Sheffer M.M."/>
            <person name="Hoppe A."/>
            <person name="Krehenwinkel H."/>
            <person name="Uhl G."/>
            <person name="Kuss A.W."/>
            <person name="Jensen L."/>
            <person name="Jensen C."/>
            <person name="Gillespie R.G."/>
            <person name="Hoff K.J."/>
            <person name="Prost S."/>
        </authorList>
    </citation>
    <scope>NUCLEOTIDE SEQUENCE</scope>
</reference>
<comment type="caution">
    <text evidence="2">The sequence shown here is derived from an EMBL/GenBank/DDBJ whole genome shotgun (WGS) entry which is preliminary data.</text>
</comment>
<protein>
    <submittedName>
        <fullName evidence="2">Uncharacterized protein</fullName>
    </submittedName>
</protein>
<name>A0A8T0E674_ARGBR</name>
<evidence type="ECO:0000256" key="1">
    <source>
        <dbReference type="SAM" id="MobiDB-lite"/>
    </source>
</evidence>